<dbReference type="Pfam" id="PF00535">
    <property type="entry name" value="Glycos_transf_2"/>
    <property type="match status" value="1"/>
</dbReference>
<dbReference type="InterPro" id="IPR029044">
    <property type="entry name" value="Nucleotide-diphossugar_trans"/>
</dbReference>
<gene>
    <name evidence="2" type="ORF">OO017_08635</name>
</gene>
<feature type="domain" description="Glycosyltransferase 2-like" evidence="1">
    <location>
        <begin position="10"/>
        <end position="127"/>
    </location>
</feature>
<keyword evidence="3" id="KW-1185">Reference proteome</keyword>
<dbReference type="PANTHER" id="PTHR22916">
    <property type="entry name" value="GLYCOSYLTRANSFERASE"/>
    <property type="match status" value="1"/>
</dbReference>
<dbReference type="RefSeq" id="WP_266052076.1">
    <property type="nucleotide sequence ID" value="NZ_JAPFQO010000005.1"/>
</dbReference>
<dbReference type="EMBL" id="JAPFQO010000005">
    <property type="protein sequence ID" value="MCX2740008.1"/>
    <property type="molecule type" value="Genomic_DNA"/>
</dbReference>
<dbReference type="CDD" id="cd00761">
    <property type="entry name" value="Glyco_tranf_GTA_type"/>
    <property type="match status" value="1"/>
</dbReference>
<organism evidence="2 3">
    <name type="scientific">Pontibacter anaerobius</name>
    <dbReference type="NCBI Taxonomy" id="2993940"/>
    <lineage>
        <taxon>Bacteria</taxon>
        <taxon>Pseudomonadati</taxon>
        <taxon>Bacteroidota</taxon>
        <taxon>Cytophagia</taxon>
        <taxon>Cytophagales</taxon>
        <taxon>Hymenobacteraceae</taxon>
        <taxon>Pontibacter</taxon>
    </lineage>
</organism>
<dbReference type="InterPro" id="IPR001173">
    <property type="entry name" value="Glyco_trans_2-like"/>
</dbReference>
<evidence type="ECO:0000313" key="2">
    <source>
        <dbReference type="EMBL" id="MCX2740008.1"/>
    </source>
</evidence>
<reference evidence="2 3" key="1">
    <citation type="submission" date="2022-11" db="EMBL/GenBank/DDBJ databases">
        <title>The characterization of three novel Bacteroidetes species and genomic analysis of their roles in tidal elemental geochemical cycles.</title>
        <authorList>
            <person name="Ma K.-J."/>
        </authorList>
    </citation>
    <scope>NUCLEOTIDE SEQUENCE [LARGE SCALE GENOMIC DNA]</scope>
    <source>
        <strain evidence="2 3">M82</strain>
    </source>
</reference>
<evidence type="ECO:0000259" key="1">
    <source>
        <dbReference type="Pfam" id="PF00535"/>
    </source>
</evidence>
<name>A0ABT3RF34_9BACT</name>
<comment type="caution">
    <text evidence="2">The sequence shown here is derived from an EMBL/GenBank/DDBJ whole genome shotgun (WGS) entry which is preliminary data.</text>
</comment>
<dbReference type="SUPFAM" id="SSF53448">
    <property type="entry name" value="Nucleotide-diphospho-sugar transferases"/>
    <property type="match status" value="1"/>
</dbReference>
<proteinExistence type="predicted"/>
<protein>
    <submittedName>
        <fullName evidence="2">Glycosyltransferase family A protein</fullName>
    </submittedName>
</protein>
<dbReference type="Proteomes" id="UP001207228">
    <property type="component" value="Unassembled WGS sequence"/>
</dbReference>
<accession>A0ABT3RF34</accession>
<evidence type="ECO:0000313" key="3">
    <source>
        <dbReference type="Proteomes" id="UP001207228"/>
    </source>
</evidence>
<sequence>MRISPAPKISIVTCFLNVENYIEETILSVLQQEHDNWELLLIDDGSTDNSTSIAKLYAKRYPSKIFYTDHEGHQNKGASYSRNVAIERATGEYIAFLDADDVWLPVYLKHQLKVLQAHHATMVCEATEYWHNWTRVGKQNVLTQVGTQQNKLFTPPQLLLDLYPLGRGAAPCICGMLVKREAVLRHGGFDDSFKGMYDDQALLIKLYLNDPIYISSTANNRYRQRPESLVHTSHQTGNYHSERKAFLEWLETHLQSQKVKYTQVEKLLGAALMPYRFPLLYFMTRAVPQKAKRMMRSVVPASVKQFVKKAVWV</sequence>
<dbReference type="Gene3D" id="3.90.550.10">
    <property type="entry name" value="Spore Coat Polysaccharide Biosynthesis Protein SpsA, Chain A"/>
    <property type="match status" value="1"/>
</dbReference>